<feature type="signal peptide" evidence="1">
    <location>
        <begin position="1"/>
        <end position="23"/>
    </location>
</feature>
<gene>
    <name evidence="2" type="ORF">AQUCO_01800115v1</name>
</gene>
<keyword evidence="1" id="KW-0732">Signal</keyword>
<name>A0A2G5DK30_AQUCA</name>
<proteinExistence type="predicted"/>
<feature type="chain" id="PRO_5013801254" description="Secreted protein" evidence="1">
    <location>
        <begin position="24"/>
        <end position="66"/>
    </location>
</feature>
<evidence type="ECO:0000313" key="3">
    <source>
        <dbReference type="Proteomes" id="UP000230069"/>
    </source>
</evidence>
<protein>
    <recommendedName>
        <fullName evidence="4">Secreted protein</fullName>
    </recommendedName>
</protein>
<evidence type="ECO:0008006" key="4">
    <source>
        <dbReference type="Google" id="ProtNLM"/>
    </source>
</evidence>
<dbReference type="Proteomes" id="UP000230069">
    <property type="component" value="Unassembled WGS sequence"/>
</dbReference>
<sequence length="66" mass="7883">MYHKLFIATFLYWFLYPPYSCKSFQNAKMMSKPTEEHCNQNFVKKFLYCGDSCLVQECVIRVAPPF</sequence>
<dbReference type="EMBL" id="KZ305035">
    <property type="protein sequence ID" value="PIA43846.1"/>
    <property type="molecule type" value="Genomic_DNA"/>
</dbReference>
<accession>A0A2G5DK30</accession>
<reference evidence="2 3" key="1">
    <citation type="submission" date="2017-09" db="EMBL/GenBank/DDBJ databases">
        <title>WGS assembly of Aquilegia coerulea Goldsmith.</title>
        <authorList>
            <person name="Hodges S."/>
            <person name="Kramer E."/>
            <person name="Nordborg M."/>
            <person name="Tomkins J."/>
            <person name="Borevitz J."/>
            <person name="Derieg N."/>
            <person name="Yan J."/>
            <person name="Mihaltcheva S."/>
            <person name="Hayes R.D."/>
            <person name="Rokhsar D."/>
        </authorList>
    </citation>
    <scope>NUCLEOTIDE SEQUENCE [LARGE SCALE GENOMIC DNA]</scope>
    <source>
        <strain evidence="3">cv. Goldsmith</strain>
    </source>
</reference>
<organism evidence="2 3">
    <name type="scientific">Aquilegia coerulea</name>
    <name type="common">Rocky mountain columbine</name>
    <dbReference type="NCBI Taxonomy" id="218851"/>
    <lineage>
        <taxon>Eukaryota</taxon>
        <taxon>Viridiplantae</taxon>
        <taxon>Streptophyta</taxon>
        <taxon>Embryophyta</taxon>
        <taxon>Tracheophyta</taxon>
        <taxon>Spermatophyta</taxon>
        <taxon>Magnoliopsida</taxon>
        <taxon>Ranunculales</taxon>
        <taxon>Ranunculaceae</taxon>
        <taxon>Thalictroideae</taxon>
        <taxon>Aquilegia</taxon>
    </lineage>
</organism>
<evidence type="ECO:0000256" key="1">
    <source>
        <dbReference type="SAM" id="SignalP"/>
    </source>
</evidence>
<evidence type="ECO:0000313" key="2">
    <source>
        <dbReference type="EMBL" id="PIA43846.1"/>
    </source>
</evidence>
<dbReference type="AlphaFoldDB" id="A0A2G5DK30"/>
<dbReference type="InParanoid" id="A0A2G5DK30"/>
<keyword evidence="3" id="KW-1185">Reference proteome</keyword>